<evidence type="ECO:0000313" key="2">
    <source>
        <dbReference type="Proteomes" id="UP001152795"/>
    </source>
</evidence>
<gene>
    <name evidence="1" type="ORF">PACLA_8A020374</name>
</gene>
<keyword evidence="2" id="KW-1185">Reference proteome</keyword>
<dbReference type="Proteomes" id="UP001152795">
    <property type="component" value="Unassembled WGS sequence"/>
</dbReference>
<dbReference type="EMBL" id="CACRXK020023198">
    <property type="protein sequence ID" value="CAB4037539.1"/>
    <property type="molecule type" value="Genomic_DNA"/>
</dbReference>
<accession>A0A6S7LQ62</accession>
<name>A0A6S7LQ62_PARCT</name>
<organism evidence="1 2">
    <name type="scientific">Paramuricea clavata</name>
    <name type="common">Red gorgonian</name>
    <name type="synonym">Violescent sea-whip</name>
    <dbReference type="NCBI Taxonomy" id="317549"/>
    <lineage>
        <taxon>Eukaryota</taxon>
        <taxon>Metazoa</taxon>
        <taxon>Cnidaria</taxon>
        <taxon>Anthozoa</taxon>
        <taxon>Octocorallia</taxon>
        <taxon>Malacalcyonacea</taxon>
        <taxon>Plexauridae</taxon>
        <taxon>Paramuricea</taxon>
    </lineage>
</organism>
<protein>
    <submittedName>
        <fullName evidence="1">Uncharacterized protein</fullName>
    </submittedName>
</protein>
<sequence>MPDKVAPKAHRNMKKGYGLWKESYVNSYIMFKSRQTCNENSTTSGESSS</sequence>
<comment type="caution">
    <text evidence="1">The sequence shown here is derived from an EMBL/GenBank/DDBJ whole genome shotgun (WGS) entry which is preliminary data.</text>
</comment>
<proteinExistence type="predicted"/>
<reference evidence="1" key="1">
    <citation type="submission" date="2020-04" db="EMBL/GenBank/DDBJ databases">
        <authorList>
            <person name="Alioto T."/>
            <person name="Alioto T."/>
            <person name="Gomez Garrido J."/>
        </authorList>
    </citation>
    <scope>NUCLEOTIDE SEQUENCE</scope>
    <source>
        <strain evidence="1">A484AB</strain>
    </source>
</reference>
<evidence type="ECO:0000313" key="1">
    <source>
        <dbReference type="EMBL" id="CAB4037539.1"/>
    </source>
</evidence>
<dbReference type="AlphaFoldDB" id="A0A6S7LQ62"/>